<dbReference type="EMBL" id="PFAY01000009">
    <property type="protein sequence ID" value="PIT93210.1"/>
    <property type="molecule type" value="Genomic_DNA"/>
</dbReference>
<feature type="transmembrane region" description="Helical" evidence="1">
    <location>
        <begin position="133"/>
        <end position="151"/>
    </location>
</feature>
<evidence type="ECO:0000256" key="1">
    <source>
        <dbReference type="SAM" id="Phobius"/>
    </source>
</evidence>
<dbReference type="AlphaFoldDB" id="A0A2M6WK88"/>
<evidence type="ECO:0000313" key="2">
    <source>
        <dbReference type="EMBL" id="PIT93210.1"/>
    </source>
</evidence>
<dbReference type="Proteomes" id="UP000229112">
    <property type="component" value="Unassembled WGS sequence"/>
</dbReference>
<accession>A0A2M6WK88</accession>
<dbReference type="InterPro" id="IPR045782">
    <property type="entry name" value="TrbL_3"/>
</dbReference>
<keyword evidence="1" id="KW-1133">Transmembrane helix</keyword>
<keyword evidence="1" id="KW-0812">Transmembrane</keyword>
<comment type="caution">
    <text evidence="2">The sequence shown here is derived from an EMBL/GenBank/DDBJ whole genome shotgun (WGS) entry which is preliminary data.</text>
</comment>
<dbReference type="Pfam" id="PF19590">
    <property type="entry name" value="TrbL_3"/>
    <property type="match status" value="1"/>
</dbReference>
<name>A0A2M6WK88_9BACT</name>
<gene>
    <name evidence="2" type="ORF">COU06_01170</name>
</gene>
<proteinExistence type="predicted"/>
<feature type="transmembrane region" description="Helical" evidence="1">
    <location>
        <begin position="228"/>
        <end position="246"/>
    </location>
</feature>
<protein>
    <submittedName>
        <fullName evidence="2">Uncharacterized protein</fullName>
    </submittedName>
</protein>
<reference evidence="3" key="1">
    <citation type="submission" date="2017-09" db="EMBL/GenBank/DDBJ databases">
        <title>Depth-based differentiation of microbial function through sediment-hosted aquifers and enrichment of novel symbionts in the deep terrestrial subsurface.</title>
        <authorList>
            <person name="Probst A.J."/>
            <person name="Ladd B."/>
            <person name="Jarett J.K."/>
            <person name="Geller-Mcgrath D.E."/>
            <person name="Sieber C.M.K."/>
            <person name="Emerson J.B."/>
            <person name="Anantharaman K."/>
            <person name="Thomas B.C."/>
            <person name="Malmstrom R."/>
            <person name="Stieglmeier M."/>
            <person name="Klingl A."/>
            <person name="Woyke T."/>
            <person name="Ryan C.M."/>
            <person name="Banfield J.F."/>
        </authorList>
    </citation>
    <scope>NUCLEOTIDE SEQUENCE [LARGE SCALE GENOMIC DNA]</scope>
</reference>
<feature type="transmembrane region" description="Helical" evidence="1">
    <location>
        <begin position="311"/>
        <end position="329"/>
    </location>
</feature>
<sequence length="684" mass="74541">MFNFKKKNLKKLLSIGCLVFVFLFLVTPPVYAQNSQISCSIFDGVQSFISCGILSLSSLINSMLGLVLAVIMELVMWMLNWSTNILGLKVITIGFKVSLSFVNLLFVFGLLVIALQLILDYKANDAQKSLGKVVVAAVLVNFSFLIAGVILDVGNILTSLFMDNININQFGEMFGLNSLARISDSLGNGGGDYPVFASIIVGCFMIFFHVSLIITMGTLFVMVLIRNLRVIGLVIFMPLIWGLYAVPFASAQKYVEQWWEDMFKWGILYLPIVTFFIWIAVQSVAGIGLIDESPAAIDPNKGFLNAFVSDYFGLVLQLIVSIGIIAIGMKEAESRGADFAGKGVSAFKSVNKGMLSKSKKIGKGAARRTFVDNRVAQKAIRPVRTFADNKLGQIEGLKDSGSKASRIAGTLLSPFGRATARFMNRTQQNEEGIKKKQKELFDKTNDSQVLGYRAGSDEAKAAQLRELIDRGLIQKFISTRTNGLADITELAAATGRKSDKEIGKLSEIKELLSKRPELVPQILTDVGGVGPGNPNQMIINYVGKMSPSDVAKMDSSSLNNEAVVRGILSSKNATRSAINDSNREFREKFVDIVKTGNVGAGIVGLSSANQTDYQRITSDLTNTNKELTDAIARGDAGEVSRQQANRDFSDSELRAFSATLSPEEKSILAGRYYAQQVIVGLPTT</sequence>
<feature type="transmembrane region" description="Helical" evidence="1">
    <location>
        <begin position="48"/>
        <end position="71"/>
    </location>
</feature>
<feature type="transmembrane region" description="Helical" evidence="1">
    <location>
        <begin position="266"/>
        <end position="290"/>
    </location>
</feature>
<organism evidence="2 3">
    <name type="scientific">Candidatus Harrisonbacteria bacterium CG10_big_fil_rev_8_21_14_0_10_38_8</name>
    <dbReference type="NCBI Taxonomy" id="1974582"/>
    <lineage>
        <taxon>Bacteria</taxon>
        <taxon>Candidatus Harrisoniibacteriota</taxon>
    </lineage>
</organism>
<feature type="transmembrane region" description="Helical" evidence="1">
    <location>
        <begin position="195"/>
        <end position="221"/>
    </location>
</feature>
<keyword evidence="1" id="KW-0472">Membrane</keyword>
<feature type="transmembrane region" description="Helical" evidence="1">
    <location>
        <begin position="101"/>
        <end position="121"/>
    </location>
</feature>
<evidence type="ECO:0000313" key="3">
    <source>
        <dbReference type="Proteomes" id="UP000229112"/>
    </source>
</evidence>